<dbReference type="InterPro" id="IPR009061">
    <property type="entry name" value="DNA-bd_dom_put_sf"/>
</dbReference>
<evidence type="ECO:0000313" key="5">
    <source>
        <dbReference type="Proteomes" id="UP000275199"/>
    </source>
</evidence>
<protein>
    <submittedName>
        <fullName evidence="4">MerR family transcriptional regulator</fullName>
    </submittedName>
</protein>
<dbReference type="PANTHER" id="PTHR30204:SF98">
    <property type="entry name" value="HTH-TYPE TRANSCRIPTIONAL REGULATOR ADHR"/>
    <property type="match status" value="1"/>
</dbReference>
<dbReference type="SMART" id="SM00422">
    <property type="entry name" value="HTH_MERR"/>
    <property type="match status" value="1"/>
</dbReference>
<dbReference type="SUPFAM" id="SSF46955">
    <property type="entry name" value="Putative DNA-binding domain"/>
    <property type="match status" value="1"/>
</dbReference>
<evidence type="ECO:0000313" key="4">
    <source>
        <dbReference type="EMBL" id="ROZ84030.1"/>
    </source>
</evidence>
<keyword evidence="2" id="KW-0175">Coiled coil</keyword>
<dbReference type="EMBL" id="RKKU01000013">
    <property type="protein sequence ID" value="ROZ84030.1"/>
    <property type="molecule type" value="Genomic_DNA"/>
</dbReference>
<dbReference type="Proteomes" id="UP000275199">
    <property type="component" value="Unassembled WGS sequence"/>
</dbReference>
<accession>A0ABX9XGZ2</accession>
<dbReference type="CDD" id="cd01109">
    <property type="entry name" value="HTH_YyaN"/>
    <property type="match status" value="1"/>
</dbReference>
<name>A0ABX9XGZ2_9PSED</name>
<gene>
    <name evidence="4" type="ORF">EF096_11335</name>
</gene>
<keyword evidence="1" id="KW-0238">DNA-binding</keyword>
<proteinExistence type="predicted"/>
<evidence type="ECO:0000259" key="3">
    <source>
        <dbReference type="PROSITE" id="PS50937"/>
    </source>
</evidence>
<dbReference type="Pfam" id="PF13411">
    <property type="entry name" value="MerR_1"/>
    <property type="match status" value="1"/>
</dbReference>
<evidence type="ECO:0000256" key="2">
    <source>
        <dbReference type="SAM" id="Coils"/>
    </source>
</evidence>
<dbReference type="PANTHER" id="PTHR30204">
    <property type="entry name" value="REDOX-CYCLING DRUG-SENSING TRANSCRIPTIONAL ACTIVATOR SOXR"/>
    <property type="match status" value="1"/>
</dbReference>
<evidence type="ECO:0000256" key="1">
    <source>
        <dbReference type="ARBA" id="ARBA00023125"/>
    </source>
</evidence>
<keyword evidence="5" id="KW-1185">Reference proteome</keyword>
<dbReference type="PROSITE" id="PS50937">
    <property type="entry name" value="HTH_MERR_2"/>
    <property type="match status" value="1"/>
</dbReference>
<organism evidence="4 5">
    <name type="scientific">Pseudomonas neustonica</name>
    <dbReference type="NCBI Taxonomy" id="2487346"/>
    <lineage>
        <taxon>Bacteria</taxon>
        <taxon>Pseudomonadati</taxon>
        <taxon>Pseudomonadota</taxon>
        <taxon>Gammaproteobacteria</taxon>
        <taxon>Pseudomonadales</taxon>
        <taxon>Pseudomonadaceae</taxon>
        <taxon>Pseudomonas</taxon>
    </lineage>
</organism>
<dbReference type="Gene3D" id="1.10.1660.10">
    <property type="match status" value="1"/>
</dbReference>
<feature type="coiled-coil region" evidence="2">
    <location>
        <begin position="88"/>
        <end position="115"/>
    </location>
</feature>
<dbReference type="RefSeq" id="WP_123889744.1">
    <property type="nucleotide sequence ID" value="NZ_RKKU01000013.1"/>
</dbReference>
<dbReference type="InterPro" id="IPR000551">
    <property type="entry name" value="MerR-type_HTH_dom"/>
</dbReference>
<reference evidence="4 5" key="1">
    <citation type="submission" date="2018-11" db="EMBL/GenBank/DDBJ databases">
        <authorList>
            <person name="Jang G.I."/>
            <person name="Hwang C.Y."/>
        </authorList>
    </citation>
    <scope>NUCLEOTIDE SEQUENCE [LARGE SCALE GENOMIC DNA]</scope>
    <source>
        <strain evidence="4 5">SSM26</strain>
    </source>
</reference>
<dbReference type="InterPro" id="IPR047057">
    <property type="entry name" value="MerR_fam"/>
</dbReference>
<comment type="caution">
    <text evidence="4">The sequence shown here is derived from an EMBL/GenBank/DDBJ whole genome shotgun (WGS) entry which is preliminary data.</text>
</comment>
<sequence length="118" mass="13567">MNMRTFSAQTGLSAHTIRYYEKLGLLPGIQRNASGHRAFTTQDLEWVRFIVRLKDTGMSLDDILTYSRLRALGSTTLASRQKMLEQHRDALRARIENEQLHLVALEAKIQHYQSLKPA</sequence>
<feature type="domain" description="HTH merR-type" evidence="3">
    <location>
        <begin position="1"/>
        <end position="69"/>
    </location>
</feature>